<gene>
    <name evidence="2" type="ORF">CXK94_17415</name>
</gene>
<evidence type="ECO:0000256" key="1">
    <source>
        <dbReference type="SAM" id="SignalP"/>
    </source>
</evidence>
<dbReference type="RefSeq" id="WP_037038046.1">
    <property type="nucleotide sequence ID" value="NZ_JAMOHU010000020.1"/>
</dbReference>
<comment type="caution">
    <text evidence="2">The sequence shown here is derived from an EMBL/GenBank/DDBJ whole genome shotgun (WGS) entry which is preliminary data.</text>
</comment>
<protein>
    <recommendedName>
        <fullName evidence="4">Tetratricopeptide repeat protein</fullName>
    </recommendedName>
</protein>
<feature type="signal peptide" evidence="1">
    <location>
        <begin position="1"/>
        <end position="19"/>
    </location>
</feature>
<keyword evidence="1" id="KW-0732">Signal</keyword>
<proteinExistence type="predicted"/>
<name>A0A2N8SXL4_STUST</name>
<dbReference type="AlphaFoldDB" id="A0A2N8SXL4"/>
<evidence type="ECO:0000313" key="2">
    <source>
        <dbReference type="EMBL" id="PNG07207.1"/>
    </source>
</evidence>
<evidence type="ECO:0008006" key="4">
    <source>
        <dbReference type="Google" id="ProtNLM"/>
    </source>
</evidence>
<accession>A0A2N8SXL4</accession>
<reference evidence="2 3" key="1">
    <citation type="submission" date="2018-01" db="EMBL/GenBank/DDBJ databases">
        <title>Denitrification phenotypes of diverse strains of Pseudomonas stutzeri.</title>
        <authorList>
            <person name="Milligan D.A."/>
            <person name="Bergaust L."/>
            <person name="Bakken L.R."/>
            <person name="Frostegard A."/>
        </authorList>
    </citation>
    <scope>NUCLEOTIDE SEQUENCE [LARGE SCALE GENOMIC DNA]</scope>
    <source>
        <strain evidence="2 3">24a75</strain>
    </source>
</reference>
<organism evidence="2 3">
    <name type="scientific">Stutzerimonas stutzeri</name>
    <name type="common">Pseudomonas stutzeri</name>
    <dbReference type="NCBI Taxonomy" id="316"/>
    <lineage>
        <taxon>Bacteria</taxon>
        <taxon>Pseudomonadati</taxon>
        <taxon>Pseudomonadota</taxon>
        <taxon>Gammaproteobacteria</taxon>
        <taxon>Pseudomonadales</taxon>
        <taxon>Pseudomonadaceae</taxon>
        <taxon>Stutzerimonas</taxon>
    </lineage>
</organism>
<dbReference type="Proteomes" id="UP000236023">
    <property type="component" value="Unassembled WGS sequence"/>
</dbReference>
<evidence type="ECO:0000313" key="3">
    <source>
        <dbReference type="Proteomes" id="UP000236023"/>
    </source>
</evidence>
<feature type="chain" id="PRO_5014673413" description="Tetratricopeptide repeat protein" evidence="1">
    <location>
        <begin position="20"/>
        <end position="81"/>
    </location>
</feature>
<sequence length="81" mass="8758">MRRLLGFTLAAVFSTSLFAMHCPMDMAKIDEQLQNNPPEDAATLAQVKDLRAQGEELHNAGKHAEAVEVLGQALDLLGSNP</sequence>
<dbReference type="EMBL" id="POUT01000010">
    <property type="protein sequence ID" value="PNG07207.1"/>
    <property type="molecule type" value="Genomic_DNA"/>
</dbReference>